<feature type="domain" description="Class II aldolase/adducin N-terminal" evidence="2">
    <location>
        <begin position="21"/>
        <end position="199"/>
    </location>
</feature>
<dbReference type="AlphaFoldDB" id="A0A3N1KK53"/>
<reference evidence="3 4" key="1">
    <citation type="submission" date="2018-11" db="EMBL/GenBank/DDBJ databases">
        <title>Genomic Encyclopedia of Type Strains, Phase IV (KMG-IV): sequencing the most valuable type-strain genomes for metagenomic binning, comparative biology and taxonomic classification.</title>
        <authorList>
            <person name="Goeker M."/>
        </authorList>
    </citation>
    <scope>NUCLEOTIDE SEQUENCE [LARGE SCALE GENOMIC DNA]</scope>
    <source>
        <strain evidence="3 4">DSM 5900</strain>
    </source>
</reference>
<organism evidence="3 4">
    <name type="scientific">Stella humosa</name>
    <dbReference type="NCBI Taxonomy" id="94"/>
    <lineage>
        <taxon>Bacteria</taxon>
        <taxon>Pseudomonadati</taxon>
        <taxon>Pseudomonadota</taxon>
        <taxon>Alphaproteobacteria</taxon>
        <taxon>Rhodospirillales</taxon>
        <taxon>Stellaceae</taxon>
        <taxon>Stella</taxon>
    </lineage>
</organism>
<proteinExistence type="inferred from homology"/>
<name>A0A3N1KK53_9PROT</name>
<comment type="similarity">
    <text evidence="1">Belongs to the aldolase class II family.</text>
</comment>
<dbReference type="InterPro" id="IPR051017">
    <property type="entry name" value="Aldolase-II_Adducin_sf"/>
</dbReference>
<dbReference type="SUPFAM" id="SSF53639">
    <property type="entry name" value="AraD/HMP-PK domain-like"/>
    <property type="match status" value="1"/>
</dbReference>
<evidence type="ECO:0000259" key="2">
    <source>
        <dbReference type="SMART" id="SM01007"/>
    </source>
</evidence>
<sequence length="253" mass="27698">MATLAQATRAEMSDQEWQARCDLAALYRIVDQLGMTYLIYTHLTARVPGEPGAFLINRFGDMFDEVTASSLVKLDLEGRVLAGSAEFNKAGFAIHSAVYKARPDVQCILHTHTVAGTAVSCLKGGLRPISQDALEIHDEVAYHEYGVPGPVEECEALGRSCAGAECIILKNHGLMTLGRTIQAAFIRMYYLERACQVQVAAAGANDETVDMTPGVRAELAAKLSALRASGRYGVREWETLLRQLDRRGSDHRR</sequence>
<keyword evidence="4" id="KW-1185">Reference proteome</keyword>
<gene>
    <name evidence="3" type="ORF">EDC65_5463</name>
</gene>
<dbReference type="EMBL" id="RJKX01000020">
    <property type="protein sequence ID" value="ROP80814.1"/>
    <property type="molecule type" value="Genomic_DNA"/>
</dbReference>
<dbReference type="RefSeq" id="WP_123695693.1">
    <property type="nucleotide sequence ID" value="NZ_AP019700.1"/>
</dbReference>
<evidence type="ECO:0000313" key="4">
    <source>
        <dbReference type="Proteomes" id="UP000278222"/>
    </source>
</evidence>
<dbReference type="SMART" id="SM01007">
    <property type="entry name" value="Aldolase_II"/>
    <property type="match status" value="1"/>
</dbReference>
<dbReference type="InterPro" id="IPR036409">
    <property type="entry name" value="Aldolase_II/adducin_N_sf"/>
</dbReference>
<dbReference type="Proteomes" id="UP000278222">
    <property type="component" value="Unassembled WGS sequence"/>
</dbReference>
<accession>A0A3N1KK53</accession>
<evidence type="ECO:0000256" key="1">
    <source>
        <dbReference type="ARBA" id="ARBA00037961"/>
    </source>
</evidence>
<evidence type="ECO:0000313" key="3">
    <source>
        <dbReference type="EMBL" id="ROP80814.1"/>
    </source>
</evidence>
<dbReference type="PANTHER" id="PTHR10672:SF3">
    <property type="entry name" value="PROTEIN HU-LI TAI SHAO"/>
    <property type="match status" value="1"/>
</dbReference>
<dbReference type="OrthoDB" id="5291399at2"/>
<dbReference type="GO" id="GO:0005856">
    <property type="term" value="C:cytoskeleton"/>
    <property type="evidence" value="ECO:0007669"/>
    <property type="project" value="TreeGrafter"/>
</dbReference>
<dbReference type="PANTHER" id="PTHR10672">
    <property type="entry name" value="ADDUCIN"/>
    <property type="match status" value="1"/>
</dbReference>
<dbReference type="Gene3D" id="3.40.225.10">
    <property type="entry name" value="Class II aldolase/adducin N-terminal domain"/>
    <property type="match status" value="1"/>
</dbReference>
<comment type="caution">
    <text evidence="3">The sequence shown here is derived from an EMBL/GenBank/DDBJ whole genome shotgun (WGS) entry which is preliminary data.</text>
</comment>
<dbReference type="GO" id="GO:0051015">
    <property type="term" value="F:actin filament binding"/>
    <property type="evidence" value="ECO:0007669"/>
    <property type="project" value="TreeGrafter"/>
</dbReference>
<dbReference type="Pfam" id="PF00596">
    <property type="entry name" value="Aldolase_II"/>
    <property type="match status" value="1"/>
</dbReference>
<dbReference type="NCBIfam" id="NF005451">
    <property type="entry name" value="PRK07044.1"/>
    <property type="match status" value="1"/>
</dbReference>
<dbReference type="InterPro" id="IPR001303">
    <property type="entry name" value="Aldolase_II/adducin_N"/>
</dbReference>
<protein>
    <submittedName>
        <fullName evidence="3">Ribulose-5-phosphate 4-epimerase/fuculose-1-phosphate aldolase</fullName>
    </submittedName>
</protein>